<dbReference type="AlphaFoldDB" id="A0A2T4YLM0"/>
<evidence type="ECO:0000259" key="1">
    <source>
        <dbReference type="Pfam" id="PF14498"/>
    </source>
</evidence>
<proteinExistence type="predicted"/>
<dbReference type="Pfam" id="PF21307">
    <property type="entry name" value="Glyco_hydro_95_C"/>
    <property type="match status" value="1"/>
</dbReference>
<dbReference type="InterPro" id="IPR008928">
    <property type="entry name" value="6-hairpin_glycosidase_sf"/>
</dbReference>
<feature type="domain" description="Glycosyl hydrolase family 95 N-terminal" evidence="1">
    <location>
        <begin position="27"/>
        <end position="285"/>
    </location>
</feature>
<dbReference type="EMBL" id="PZZN01000004">
    <property type="protein sequence ID" value="PTM44165.1"/>
    <property type="molecule type" value="Genomic_DNA"/>
</dbReference>
<reference evidence="4 5" key="1">
    <citation type="submission" date="2018-04" db="EMBL/GenBank/DDBJ databases">
        <title>Genomic Encyclopedia of Type Strains, Phase III (KMG-III): the genomes of soil and plant-associated and newly described type strains.</title>
        <authorList>
            <person name="Whitman W."/>
        </authorList>
    </citation>
    <scope>NUCLEOTIDE SEQUENCE [LARGE SCALE GENOMIC DNA]</scope>
    <source>
        <strain evidence="4 5">NW12</strain>
    </source>
</reference>
<dbReference type="PANTHER" id="PTHR31084">
    <property type="entry name" value="ALPHA-L-FUCOSIDASE 2"/>
    <property type="match status" value="1"/>
</dbReference>
<evidence type="ECO:0000313" key="4">
    <source>
        <dbReference type="EMBL" id="PTM44165.1"/>
    </source>
</evidence>
<accession>A0A2T4YLM0</accession>
<evidence type="ECO:0000313" key="5">
    <source>
        <dbReference type="Proteomes" id="UP000240996"/>
    </source>
</evidence>
<dbReference type="PIRSF" id="PIRSF007663">
    <property type="entry name" value="UCP007663"/>
    <property type="match status" value="1"/>
</dbReference>
<dbReference type="Proteomes" id="UP000240996">
    <property type="component" value="Unassembled WGS sequence"/>
</dbReference>
<dbReference type="Gene3D" id="1.50.10.10">
    <property type="match status" value="1"/>
</dbReference>
<gene>
    <name evidence="4" type="ORF">C8J24_3439</name>
</gene>
<dbReference type="InterPro" id="IPR049053">
    <property type="entry name" value="AFCA-like_C"/>
</dbReference>
<dbReference type="PANTHER" id="PTHR31084:SF0">
    <property type="entry name" value="ALPHA-L-FUCOSIDASE 2"/>
    <property type="match status" value="1"/>
</dbReference>
<dbReference type="InterPro" id="IPR012341">
    <property type="entry name" value="6hp_glycosidase-like_sf"/>
</dbReference>
<dbReference type="InterPro" id="IPR027414">
    <property type="entry name" value="GH95_N_dom"/>
</dbReference>
<dbReference type="GO" id="GO:0005975">
    <property type="term" value="P:carbohydrate metabolic process"/>
    <property type="evidence" value="ECO:0007669"/>
    <property type="project" value="InterPro"/>
</dbReference>
<dbReference type="GO" id="GO:0004560">
    <property type="term" value="F:alpha-L-fucosidase activity"/>
    <property type="evidence" value="ECO:0007669"/>
    <property type="project" value="InterPro"/>
</dbReference>
<comment type="caution">
    <text evidence="4">The sequence shown here is derived from an EMBL/GenBank/DDBJ whole genome shotgun (WGS) entry which is preliminary data.</text>
</comment>
<evidence type="ECO:0000259" key="2">
    <source>
        <dbReference type="Pfam" id="PF21307"/>
    </source>
</evidence>
<sequence>MFAGLFTGLGAAEASAPGADERHRIAATEPASEWLLGHPVGNGRLAAMMGGGVVRDILSLNHDTLWSGQPDVNPGQAGVDRDHADPRNRDALAAVRRAVFADDPISADQLSHALQGPFSASYAPMADLHLEMDHREAPQDYRRTLDLDRAVASVTYRAGGTGFGRDLFASHPDGVIVLRLTADRRGMIDCRLMLTSKLRATVTATAHPGSNQITLLGKAPTQSEPDYRDVPDPIRYSDSPGWGMAFATILSVETDGGAITASESALHIRGATTAIVRIAAATGFRRFDLAPDTPVAAVRASAERDLAAARRHDYTTLVKRHVSDHQALYRRASLELNGTIGDGDTPRAERLFQLGRYLLIASSRADTMPANLQGVWNAAVRPPWSSNYTTNINLQMNYWAAETCNLADCHLPLIDHIERLAVTGARTARKFYGMPGWCVHHNSDLWAMSNPVGAGVGDPNWANWPMAGPWLVQHVWDHYRFGGDRDFLKTRGFALMQGCAEFCAAWLVRDPRSGHLTTAPSISPENLFLTATGKSAAISAGCTMDLALIRELFTNCIAAMAVIGDVHGLTVRLAGLLKQLEPYRTGQYGQLQEWATDVAEQDPGHRHISHLYPLYPGDAIDPVRTPALARAARASIARREAHGGASTGWSRAWATAVWARLGDGAQAGRSLSAFIANSVAANLLDTHPAKPRPVFQIDGNLGITAAIAEMLLQSRETEIALLPAVPPQWTSGRVVGLRARGGHEVAVAWSDGHVDATVIAGDTRLSVRLPSGFEPLKVVQRGAIVRFEQDAQSITFETVKGRRYDVAVRRTAPNAASSTPRESDAT</sequence>
<dbReference type="SUPFAM" id="SSF48208">
    <property type="entry name" value="Six-hairpin glycosidases"/>
    <property type="match status" value="1"/>
</dbReference>
<dbReference type="InterPro" id="IPR054363">
    <property type="entry name" value="GH95_cat"/>
</dbReference>
<feature type="domain" description="Alpha fucosidase A-like C-terminal" evidence="2">
    <location>
        <begin position="713"/>
        <end position="806"/>
    </location>
</feature>
<organism evidence="4 5">
    <name type="scientific">Sphingomonas aerolata</name>
    <dbReference type="NCBI Taxonomy" id="185951"/>
    <lineage>
        <taxon>Bacteria</taxon>
        <taxon>Pseudomonadati</taxon>
        <taxon>Pseudomonadota</taxon>
        <taxon>Alphaproteobacteria</taxon>
        <taxon>Sphingomonadales</taxon>
        <taxon>Sphingomonadaceae</taxon>
        <taxon>Sphingomonas</taxon>
    </lineage>
</organism>
<dbReference type="Pfam" id="PF22124">
    <property type="entry name" value="Glyco_hydro_95_cat"/>
    <property type="match status" value="1"/>
</dbReference>
<dbReference type="Pfam" id="PF14498">
    <property type="entry name" value="Glyco_hyd_65N_2"/>
    <property type="match status" value="1"/>
</dbReference>
<keyword evidence="5" id="KW-1185">Reference proteome</keyword>
<dbReference type="InterPro" id="IPR016518">
    <property type="entry name" value="Alpha-L-fucosidase"/>
</dbReference>
<dbReference type="RefSeq" id="WP_244180875.1">
    <property type="nucleotide sequence ID" value="NZ_PZZN01000004.1"/>
</dbReference>
<name>A0A2T4YLM0_9SPHN</name>
<evidence type="ECO:0000259" key="3">
    <source>
        <dbReference type="Pfam" id="PF22124"/>
    </source>
</evidence>
<feature type="domain" description="Glycosyl hydrolase family 95 catalytic" evidence="3">
    <location>
        <begin position="314"/>
        <end position="711"/>
    </location>
</feature>
<protein>
    <submittedName>
        <fullName evidence="4">Alpha-L-fucosidase 2</fullName>
    </submittedName>
</protein>